<dbReference type="PANTHER" id="PTHR37184">
    <property type="entry name" value="CLAVATA3/ESR (CLE)-RELATED PROTEIN 27"/>
    <property type="match status" value="1"/>
</dbReference>
<dbReference type="PANTHER" id="PTHR37184:SF2">
    <property type="entry name" value="CLAVATA3_ESR (CLE)-RELATED PROTEIN 43"/>
    <property type="match status" value="1"/>
</dbReference>
<dbReference type="Proteomes" id="UP001280121">
    <property type="component" value="Unassembled WGS sequence"/>
</dbReference>
<reference evidence="2" key="1">
    <citation type="journal article" date="2023" name="Plant J.">
        <title>Genome sequences and population genomics provide insights into the demographic history, inbreeding, and mutation load of two 'living fossil' tree species of Dipteronia.</title>
        <authorList>
            <person name="Feng Y."/>
            <person name="Comes H.P."/>
            <person name="Chen J."/>
            <person name="Zhu S."/>
            <person name="Lu R."/>
            <person name="Zhang X."/>
            <person name="Li P."/>
            <person name="Qiu J."/>
            <person name="Olsen K.M."/>
            <person name="Qiu Y."/>
        </authorList>
    </citation>
    <scope>NUCLEOTIDE SEQUENCE</scope>
    <source>
        <strain evidence="2">KIB01</strain>
    </source>
</reference>
<keyword evidence="1" id="KW-1133">Transmembrane helix</keyword>
<feature type="transmembrane region" description="Helical" evidence="1">
    <location>
        <begin position="16"/>
        <end position="38"/>
    </location>
</feature>
<proteinExistence type="predicted"/>
<evidence type="ECO:0000313" key="3">
    <source>
        <dbReference type="Proteomes" id="UP001280121"/>
    </source>
</evidence>
<dbReference type="EMBL" id="JANJYI010000009">
    <property type="protein sequence ID" value="KAK2635172.1"/>
    <property type="molecule type" value="Genomic_DNA"/>
</dbReference>
<keyword evidence="3" id="KW-1185">Reference proteome</keyword>
<name>A0AAD9TG38_9ROSI</name>
<evidence type="ECO:0000313" key="2">
    <source>
        <dbReference type="EMBL" id="KAK2635172.1"/>
    </source>
</evidence>
<protein>
    <recommendedName>
        <fullName evidence="4">Clavata3/ESR (CLE) gene family member</fullName>
    </recommendedName>
</protein>
<accession>A0AAD9TG38</accession>
<keyword evidence="1" id="KW-0812">Transmembrane</keyword>
<keyword evidence="1" id="KW-0472">Membrane</keyword>
<dbReference type="AlphaFoldDB" id="A0AAD9TG38"/>
<evidence type="ECO:0008006" key="4">
    <source>
        <dbReference type="Google" id="ProtNLM"/>
    </source>
</evidence>
<evidence type="ECO:0000256" key="1">
    <source>
        <dbReference type="SAM" id="Phobius"/>
    </source>
</evidence>
<sequence>MSSFAGGGRSCKRSSIIFKCSSMVVMLLMIAFVLQIWVCCHCQAGAIRIFPTHHSYNFTTTTTSTTTTYQKQSQKMKMKGEALLQKYLSGRAFHVSNTTAKGFENSKRRVPSCPDPLHN</sequence>
<dbReference type="InterPro" id="IPR040274">
    <property type="entry name" value="CLE27/CLE43"/>
</dbReference>
<gene>
    <name evidence="2" type="ORF">Ddye_029964</name>
</gene>
<comment type="caution">
    <text evidence="2">The sequence shown here is derived from an EMBL/GenBank/DDBJ whole genome shotgun (WGS) entry which is preliminary data.</text>
</comment>
<organism evidence="2 3">
    <name type="scientific">Dipteronia dyeriana</name>
    <dbReference type="NCBI Taxonomy" id="168575"/>
    <lineage>
        <taxon>Eukaryota</taxon>
        <taxon>Viridiplantae</taxon>
        <taxon>Streptophyta</taxon>
        <taxon>Embryophyta</taxon>
        <taxon>Tracheophyta</taxon>
        <taxon>Spermatophyta</taxon>
        <taxon>Magnoliopsida</taxon>
        <taxon>eudicotyledons</taxon>
        <taxon>Gunneridae</taxon>
        <taxon>Pentapetalae</taxon>
        <taxon>rosids</taxon>
        <taxon>malvids</taxon>
        <taxon>Sapindales</taxon>
        <taxon>Sapindaceae</taxon>
        <taxon>Hippocastanoideae</taxon>
        <taxon>Acereae</taxon>
        <taxon>Dipteronia</taxon>
    </lineage>
</organism>